<keyword evidence="2" id="KW-1185">Reference proteome</keyword>
<protein>
    <submittedName>
        <fullName evidence="1">Arylsulfotransferase</fullName>
    </submittedName>
</protein>
<dbReference type="Proteomes" id="UP000293296">
    <property type="component" value="Chromosome"/>
</dbReference>
<dbReference type="OrthoDB" id="264813at2"/>
<name>A0A4P6HLT0_9BACT</name>
<gene>
    <name evidence="1" type="ORF">C3Y92_06460</name>
</gene>
<organism evidence="1 2">
    <name type="scientific">Solidesulfovibrio carbinolicus</name>
    <dbReference type="NCBI Taxonomy" id="296842"/>
    <lineage>
        <taxon>Bacteria</taxon>
        <taxon>Pseudomonadati</taxon>
        <taxon>Thermodesulfobacteriota</taxon>
        <taxon>Desulfovibrionia</taxon>
        <taxon>Desulfovibrionales</taxon>
        <taxon>Desulfovibrionaceae</taxon>
        <taxon>Solidesulfovibrio</taxon>
    </lineage>
</organism>
<dbReference type="InterPro" id="IPR053143">
    <property type="entry name" value="Arylsulfate_ST"/>
</dbReference>
<keyword evidence="1" id="KW-0808">Transferase</keyword>
<dbReference type="PANTHER" id="PTHR35340">
    <property type="entry name" value="PQQ ENZYME REPEAT PROTEIN-RELATED"/>
    <property type="match status" value="1"/>
</dbReference>
<evidence type="ECO:0000313" key="2">
    <source>
        <dbReference type="Proteomes" id="UP000293296"/>
    </source>
</evidence>
<proteinExistence type="predicted"/>
<dbReference type="KEGG" id="dcb:C3Y92_06460"/>
<sequence length="456" mass="49224">MSESVLSGYVLVAPQESTFTYLVDRGGAVVHTWKSDFNAGLTATLTEDGHLFRAGKVANDHYIHGSGGVIEEYDWDGNLVWQYFYNDAEEFQHHDFTVLPNGNVLFIAAEIITADEALALGRDPAKLRDGYLVADKLVEVKPDGLTGGEVVWEWRAIDHIVQDVNPGSATYGNVAAHPELVDFNYEGRPSFPDGWTHMNSVDFDEDTGQVLVSVRNYNEIWIIDHTTTTAEAAGHTGGDWGHGGDLLYRWGNPEAYRAGTRADRELNGQHDAKWIDDGLPGAGNILVFDNGAERLGGKYSRVLELAVPTAGDGIYYLSADGTYGPAEASWSYTAQTPTTYYSARMSGAQRLPDGNTLTTVGDAGTLVEVTPEGDTAWVYDADRTVLEGAAPGSETSVFYASWYPEDYAGLAGKALIPQDATLGMLTRYATNTLETTLGTSKALMAGSPALLASPLA</sequence>
<reference evidence="1 2" key="1">
    <citation type="submission" date="2018-02" db="EMBL/GenBank/DDBJ databases">
        <title>Genome sequence of Desulfovibrio carbinolicus DSM 3852.</title>
        <authorList>
            <person name="Wilbanks E."/>
            <person name="Skennerton C.T."/>
            <person name="Orphan V.J."/>
        </authorList>
    </citation>
    <scope>NUCLEOTIDE SEQUENCE [LARGE SCALE GENOMIC DNA]</scope>
    <source>
        <strain evidence="1 2">DSM 3852</strain>
    </source>
</reference>
<dbReference type="EMBL" id="CP026538">
    <property type="protein sequence ID" value="QAZ66900.1"/>
    <property type="molecule type" value="Genomic_DNA"/>
</dbReference>
<evidence type="ECO:0000313" key="1">
    <source>
        <dbReference type="EMBL" id="QAZ66900.1"/>
    </source>
</evidence>
<dbReference type="InterPro" id="IPR010262">
    <property type="entry name" value="Arylsulfotransferase_bact"/>
</dbReference>
<dbReference type="PANTHER" id="PTHR35340:SF5">
    <property type="entry name" value="ASST-DOMAIN-CONTAINING PROTEIN"/>
    <property type="match status" value="1"/>
</dbReference>
<dbReference type="AlphaFoldDB" id="A0A4P6HLT0"/>
<accession>A0A4P6HLT0</accession>
<dbReference type="Pfam" id="PF05935">
    <property type="entry name" value="Arylsulfotrans"/>
    <property type="match status" value="1"/>
</dbReference>
<dbReference type="GO" id="GO:0004062">
    <property type="term" value="F:aryl sulfotransferase activity"/>
    <property type="evidence" value="ECO:0007669"/>
    <property type="project" value="InterPro"/>
</dbReference>
<dbReference type="RefSeq" id="WP_129350876.1">
    <property type="nucleotide sequence ID" value="NZ_CP026538.1"/>
</dbReference>